<accession>A0A7J9NAJ5</accession>
<dbReference type="SUPFAM" id="SSF52096">
    <property type="entry name" value="ClpP/crotonase"/>
    <property type="match status" value="1"/>
</dbReference>
<evidence type="ECO:0000313" key="4">
    <source>
        <dbReference type="EMBL" id="MBA0880351.1"/>
    </source>
</evidence>
<dbReference type="OrthoDB" id="970827at2759"/>
<dbReference type="InterPro" id="IPR029045">
    <property type="entry name" value="ClpP/crotonase-like_dom_sf"/>
</dbReference>
<sequence length="144" mass="15561">MYDEGRTTQLELIIGKHGKLGFWSIEFVTDILEAARKPFVAAIDGPALGGGLEIAFACHARISTSSAVLGLPELRYGILPGFGGTQRLPRLVGLRKALEMILMSKLVYGDNARGMGLLDGISSADLLTTTACHWDKDIIAHRRP</sequence>
<dbReference type="GO" id="GO:0016853">
    <property type="term" value="F:isomerase activity"/>
    <property type="evidence" value="ECO:0007669"/>
    <property type="project" value="UniProtKB-KW"/>
</dbReference>
<dbReference type="Proteomes" id="UP000593576">
    <property type="component" value="Unassembled WGS sequence"/>
</dbReference>
<dbReference type="GO" id="GO:0005777">
    <property type="term" value="C:peroxisome"/>
    <property type="evidence" value="ECO:0007669"/>
    <property type="project" value="TreeGrafter"/>
</dbReference>
<keyword evidence="3" id="KW-0511">Multifunctional enzyme</keyword>
<gene>
    <name evidence="4" type="ORF">Goshw_027460</name>
</gene>
<organism evidence="4 5">
    <name type="scientific">Gossypium schwendimanii</name>
    <name type="common">Cotton</name>
    <dbReference type="NCBI Taxonomy" id="34291"/>
    <lineage>
        <taxon>Eukaryota</taxon>
        <taxon>Viridiplantae</taxon>
        <taxon>Streptophyta</taxon>
        <taxon>Embryophyta</taxon>
        <taxon>Tracheophyta</taxon>
        <taxon>Spermatophyta</taxon>
        <taxon>Magnoliopsida</taxon>
        <taxon>eudicotyledons</taxon>
        <taxon>Gunneridae</taxon>
        <taxon>Pentapetalae</taxon>
        <taxon>rosids</taxon>
        <taxon>malvids</taxon>
        <taxon>Malvales</taxon>
        <taxon>Malvaceae</taxon>
        <taxon>Malvoideae</taxon>
        <taxon>Gossypium</taxon>
    </lineage>
</organism>
<dbReference type="PANTHER" id="PTHR23309:SF9">
    <property type="entry name" value="PEROXISOMAL FATTY ACID BETA-OXIDATION MULTIFUNCTIONAL PROTEIN MFP2"/>
    <property type="match status" value="1"/>
</dbReference>
<dbReference type="CDD" id="cd06558">
    <property type="entry name" value="crotonase-like"/>
    <property type="match status" value="1"/>
</dbReference>
<name>A0A7J9NAJ5_GOSSC</name>
<dbReference type="AlphaFoldDB" id="A0A7J9NAJ5"/>
<keyword evidence="2" id="KW-0456">Lyase</keyword>
<proteinExistence type="predicted"/>
<evidence type="ECO:0000313" key="5">
    <source>
        <dbReference type="Proteomes" id="UP000593576"/>
    </source>
</evidence>
<dbReference type="PANTHER" id="PTHR23309">
    <property type="entry name" value="3-HYDROXYACYL-COA DEHYROGENASE"/>
    <property type="match status" value="1"/>
</dbReference>
<protein>
    <submittedName>
        <fullName evidence="4">Uncharacterized protein</fullName>
    </submittedName>
</protein>
<comment type="caution">
    <text evidence="4">The sequence shown here is derived from an EMBL/GenBank/DDBJ whole genome shotgun (WGS) entry which is preliminary data.</text>
</comment>
<reference evidence="4 5" key="1">
    <citation type="journal article" date="2019" name="Genome Biol. Evol.">
        <title>Insights into the evolution of the New World diploid cottons (Gossypium, subgenus Houzingenia) based on genome sequencing.</title>
        <authorList>
            <person name="Grover C.E."/>
            <person name="Arick M.A. 2nd"/>
            <person name="Thrash A."/>
            <person name="Conover J.L."/>
            <person name="Sanders W.S."/>
            <person name="Peterson D.G."/>
            <person name="Frelichowski J.E."/>
            <person name="Scheffler J.A."/>
            <person name="Scheffler B.E."/>
            <person name="Wendel J.F."/>
        </authorList>
    </citation>
    <scope>NUCLEOTIDE SEQUENCE [LARGE SCALE GENOMIC DNA]</scope>
    <source>
        <strain evidence="4">1</strain>
        <tissue evidence="4">Leaf</tissue>
    </source>
</reference>
<dbReference type="InterPro" id="IPR001753">
    <property type="entry name" value="Enoyl-CoA_hydra/iso"/>
</dbReference>
<dbReference type="Pfam" id="PF00378">
    <property type="entry name" value="ECH_1"/>
    <property type="match status" value="1"/>
</dbReference>
<dbReference type="GO" id="GO:0016829">
    <property type="term" value="F:lyase activity"/>
    <property type="evidence" value="ECO:0007669"/>
    <property type="project" value="UniProtKB-KW"/>
</dbReference>
<dbReference type="Gene3D" id="3.90.226.10">
    <property type="entry name" value="2-enoyl-CoA Hydratase, Chain A, domain 1"/>
    <property type="match status" value="1"/>
</dbReference>
<keyword evidence="5" id="KW-1185">Reference proteome</keyword>
<dbReference type="GO" id="GO:0006635">
    <property type="term" value="P:fatty acid beta-oxidation"/>
    <property type="evidence" value="ECO:0007669"/>
    <property type="project" value="TreeGrafter"/>
</dbReference>
<dbReference type="GO" id="GO:0003857">
    <property type="term" value="F:(3S)-3-hydroxyacyl-CoA dehydrogenase (NAD+) activity"/>
    <property type="evidence" value="ECO:0007669"/>
    <property type="project" value="TreeGrafter"/>
</dbReference>
<evidence type="ECO:0000256" key="2">
    <source>
        <dbReference type="ARBA" id="ARBA00023239"/>
    </source>
</evidence>
<dbReference type="EMBL" id="JABFAF010277301">
    <property type="protein sequence ID" value="MBA0880351.1"/>
    <property type="molecule type" value="Genomic_DNA"/>
</dbReference>
<evidence type="ECO:0000256" key="3">
    <source>
        <dbReference type="ARBA" id="ARBA00023268"/>
    </source>
</evidence>
<keyword evidence="1" id="KW-0413">Isomerase</keyword>
<evidence type="ECO:0000256" key="1">
    <source>
        <dbReference type="ARBA" id="ARBA00023235"/>
    </source>
</evidence>